<comment type="caution">
    <text evidence="2">The sequence shown here is derived from an EMBL/GenBank/DDBJ whole genome shotgun (WGS) entry which is preliminary data.</text>
</comment>
<gene>
    <name evidence="2" type="ORF">J8A68_000695</name>
</gene>
<keyword evidence="3" id="KW-1185">Reference proteome</keyword>
<name>A0A8J5ULJ9_9ASCO</name>
<evidence type="ECO:0000313" key="3">
    <source>
        <dbReference type="Proteomes" id="UP000694255"/>
    </source>
</evidence>
<sequence>MSIRSNPPIHYVTAFNQENLPSSISFKPRKTFDTIFSKVRNAPNYLFTKHHPISKTLPPSTVFTTTTKTSSSTRAPESSIHEQLHVGILETLDELKQLLDLKPFNVPPNHESVIGDEYDDDDKEYNLRREHYCLLIRYNQLLESIVSKNNEINLTRFKSRCLINELEQAMTMIGCEMQPISIEGRSHGVRIATYGAVEGYGNGNGIEVGEKGTDWDSREEEISRKLQFLFSPTEEFDTTCESGET</sequence>
<reference evidence="2 3" key="1">
    <citation type="journal article" date="2021" name="DNA Res.">
        <title>Genome analysis of Candida subhashii reveals its hybrid nature and dual mitochondrial genome conformations.</title>
        <authorList>
            <person name="Mixao V."/>
            <person name="Hegedusova E."/>
            <person name="Saus E."/>
            <person name="Pryszcz L.P."/>
            <person name="Cillingova A."/>
            <person name="Nosek J."/>
            <person name="Gabaldon T."/>
        </authorList>
    </citation>
    <scope>NUCLEOTIDE SEQUENCE [LARGE SCALE GENOMIC DNA]</scope>
    <source>
        <strain evidence="2 3">CBS 10753</strain>
    </source>
</reference>
<dbReference type="GeneID" id="73467496"/>
<accession>A0A8J5ULJ9</accession>
<dbReference type="RefSeq" id="XP_049266100.1">
    <property type="nucleotide sequence ID" value="XM_049410396.1"/>
</dbReference>
<dbReference type="OrthoDB" id="4024815at2759"/>
<dbReference type="Proteomes" id="UP000694255">
    <property type="component" value="Unassembled WGS sequence"/>
</dbReference>
<feature type="compositionally biased region" description="Low complexity" evidence="1">
    <location>
        <begin position="60"/>
        <end position="73"/>
    </location>
</feature>
<feature type="region of interest" description="Disordered" evidence="1">
    <location>
        <begin position="58"/>
        <end position="77"/>
    </location>
</feature>
<protein>
    <submittedName>
        <fullName evidence="2">Uncharacterized protein</fullName>
    </submittedName>
</protein>
<evidence type="ECO:0000313" key="2">
    <source>
        <dbReference type="EMBL" id="KAG7665868.1"/>
    </source>
</evidence>
<proteinExistence type="predicted"/>
<dbReference type="AlphaFoldDB" id="A0A8J5ULJ9"/>
<organism evidence="2 3">
    <name type="scientific">[Candida] subhashii</name>
    <dbReference type="NCBI Taxonomy" id="561895"/>
    <lineage>
        <taxon>Eukaryota</taxon>
        <taxon>Fungi</taxon>
        <taxon>Dikarya</taxon>
        <taxon>Ascomycota</taxon>
        <taxon>Saccharomycotina</taxon>
        <taxon>Pichiomycetes</taxon>
        <taxon>Debaryomycetaceae</taxon>
        <taxon>Spathaspora</taxon>
    </lineage>
</organism>
<evidence type="ECO:0000256" key="1">
    <source>
        <dbReference type="SAM" id="MobiDB-lite"/>
    </source>
</evidence>
<dbReference type="EMBL" id="JAGSYN010000046">
    <property type="protein sequence ID" value="KAG7665868.1"/>
    <property type="molecule type" value="Genomic_DNA"/>
</dbReference>